<dbReference type="InterPro" id="IPR027417">
    <property type="entry name" value="P-loop_NTPase"/>
</dbReference>
<dbReference type="InterPro" id="IPR019821">
    <property type="entry name" value="Kinesin_motor_CS"/>
</dbReference>
<evidence type="ECO:0000256" key="7">
    <source>
        <dbReference type="RuleBase" id="RU000394"/>
    </source>
</evidence>
<proteinExistence type="inferred from homology"/>
<evidence type="ECO:0000256" key="2">
    <source>
        <dbReference type="ARBA" id="ARBA00022701"/>
    </source>
</evidence>
<dbReference type="GO" id="GO:0005524">
    <property type="term" value="F:ATP binding"/>
    <property type="evidence" value="ECO:0007669"/>
    <property type="project" value="UniProtKB-UniRule"/>
</dbReference>
<feature type="compositionally biased region" description="Low complexity" evidence="9">
    <location>
        <begin position="10"/>
        <end position="34"/>
    </location>
</feature>
<evidence type="ECO:0000313" key="11">
    <source>
        <dbReference type="EMBL" id="OMJ22462.1"/>
    </source>
</evidence>
<evidence type="ECO:0000256" key="5">
    <source>
        <dbReference type="ARBA" id="ARBA00023175"/>
    </source>
</evidence>
<dbReference type="GO" id="GO:0007018">
    <property type="term" value="P:microtubule-based movement"/>
    <property type="evidence" value="ECO:0007669"/>
    <property type="project" value="InterPro"/>
</dbReference>
<dbReference type="STRING" id="133412.A0A1R1Y693"/>
<dbReference type="PRINTS" id="PR00380">
    <property type="entry name" value="KINESINHEAVY"/>
</dbReference>
<comment type="similarity">
    <text evidence="1">Belongs to the TRAFAC class myosin-kinesin ATPase superfamily. Kinesin family. KIN-14 subfamily.</text>
</comment>
<evidence type="ECO:0000256" key="4">
    <source>
        <dbReference type="ARBA" id="ARBA00022840"/>
    </source>
</evidence>
<keyword evidence="5 6" id="KW-0505">Motor protein</keyword>
<dbReference type="Gene3D" id="3.40.850.10">
    <property type="entry name" value="Kinesin motor domain"/>
    <property type="match status" value="1"/>
</dbReference>
<dbReference type="Proteomes" id="UP000187283">
    <property type="component" value="Unassembled WGS sequence"/>
</dbReference>
<dbReference type="InterPro" id="IPR036961">
    <property type="entry name" value="Kinesin_motor_dom_sf"/>
</dbReference>
<evidence type="ECO:0000313" key="12">
    <source>
        <dbReference type="Proteomes" id="UP000187283"/>
    </source>
</evidence>
<feature type="domain" description="Kinesin motor" evidence="10">
    <location>
        <begin position="375"/>
        <end position="717"/>
    </location>
</feature>
<dbReference type="PANTHER" id="PTHR47972">
    <property type="entry name" value="KINESIN-LIKE PROTEIN KLP-3"/>
    <property type="match status" value="1"/>
</dbReference>
<feature type="compositionally biased region" description="Polar residues" evidence="9">
    <location>
        <begin position="115"/>
        <end position="130"/>
    </location>
</feature>
<dbReference type="Pfam" id="PF00225">
    <property type="entry name" value="Kinesin"/>
    <property type="match status" value="1"/>
</dbReference>
<protein>
    <recommendedName>
        <fullName evidence="7">Kinesin-like protein</fullName>
    </recommendedName>
</protein>
<evidence type="ECO:0000256" key="3">
    <source>
        <dbReference type="ARBA" id="ARBA00022741"/>
    </source>
</evidence>
<gene>
    <name evidence="11" type="ORF">AYI70_g2865</name>
</gene>
<dbReference type="AlphaFoldDB" id="A0A1R1Y693"/>
<dbReference type="GO" id="GO:0003777">
    <property type="term" value="F:microtubule motor activity"/>
    <property type="evidence" value="ECO:0007669"/>
    <property type="project" value="InterPro"/>
</dbReference>
<keyword evidence="12" id="KW-1185">Reference proteome</keyword>
<dbReference type="PANTHER" id="PTHR47972:SF45">
    <property type="entry name" value="PROTEIN CLARET SEGREGATIONAL"/>
    <property type="match status" value="1"/>
</dbReference>
<evidence type="ECO:0000256" key="6">
    <source>
        <dbReference type="PROSITE-ProRule" id="PRU00283"/>
    </source>
</evidence>
<dbReference type="SUPFAM" id="SSF52540">
    <property type="entry name" value="P-loop containing nucleoside triphosphate hydrolases"/>
    <property type="match status" value="1"/>
</dbReference>
<dbReference type="PROSITE" id="PS50067">
    <property type="entry name" value="KINESIN_MOTOR_2"/>
    <property type="match status" value="1"/>
</dbReference>
<comment type="caution">
    <text evidence="11">The sequence shown here is derived from an EMBL/GenBank/DDBJ whole genome shotgun (WGS) entry which is preliminary data.</text>
</comment>
<feature type="region of interest" description="Disordered" evidence="9">
    <location>
        <begin position="1"/>
        <end position="53"/>
    </location>
</feature>
<dbReference type="PROSITE" id="PS00411">
    <property type="entry name" value="KINESIN_MOTOR_1"/>
    <property type="match status" value="1"/>
</dbReference>
<keyword evidence="2 7" id="KW-0493">Microtubule</keyword>
<organism evidence="11 12">
    <name type="scientific">Smittium culicis</name>
    <dbReference type="NCBI Taxonomy" id="133412"/>
    <lineage>
        <taxon>Eukaryota</taxon>
        <taxon>Fungi</taxon>
        <taxon>Fungi incertae sedis</taxon>
        <taxon>Zoopagomycota</taxon>
        <taxon>Kickxellomycotina</taxon>
        <taxon>Harpellomycetes</taxon>
        <taxon>Harpellales</taxon>
        <taxon>Legeriomycetaceae</taxon>
        <taxon>Smittium</taxon>
    </lineage>
</organism>
<evidence type="ECO:0000256" key="1">
    <source>
        <dbReference type="ARBA" id="ARBA00010899"/>
    </source>
</evidence>
<keyword evidence="8" id="KW-0175">Coiled coil</keyword>
<dbReference type="GO" id="GO:0008017">
    <property type="term" value="F:microtubule binding"/>
    <property type="evidence" value="ECO:0007669"/>
    <property type="project" value="InterPro"/>
</dbReference>
<evidence type="ECO:0000259" key="10">
    <source>
        <dbReference type="PROSITE" id="PS50067"/>
    </source>
</evidence>
<feature type="binding site" evidence="6">
    <location>
        <begin position="448"/>
        <end position="455"/>
    </location>
    <ligand>
        <name>ATP</name>
        <dbReference type="ChEBI" id="CHEBI:30616"/>
    </ligand>
</feature>
<dbReference type="GO" id="GO:0005874">
    <property type="term" value="C:microtubule"/>
    <property type="evidence" value="ECO:0007669"/>
    <property type="project" value="UniProtKB-KW"/>
</dbReference>
<accession>A0A1R1Y693</accession>
<evidence type="ECO:0000256" key="8">
    <source>
        <dbReference type="SAM" id="Coils"/>
    </source>
</evidence>
<sequence>MLKPPTSLKSPQFAAAPQAPAPQFSPSSSNPNPFLGQKRKLSNLKDISSSSENKKLAVEFEGKASKSIPPLSKTILSKNAKFAKRLSKRLSVRVSRDKISRLTQKPSFKAIPLSKPSQPTIASKKPSNIRSVPLRNAPNSSRLPSKQPASTTYKRPVQTSTNPNQRKIATLKNSINASSSCLTNLTDDEAEPGPPELPKGHAIDFKIRSSGYEKVANYWKDKCRSLKSILNSLDSSFSSTLSQTDDLKNQLSSSKKELSDKLDSIKSLNLKISDLQAQIISINNSNQEILNSTISSHNSQLAALNNEKSALQNQIDSLTSNLKSTKLLLENEIIKSNKLTDTQLVVENKLLTIKDLEENIKQKESNIEDLKNTLAIEEITRRKLHNTIQELKGNIRENATGQSIPKTTDFEFDHVFLPDESQDVVYGEVSQLIQSALDGYSVCIFAYGQTGSGKTFTMEGPDEINSPSDRGIIPRALEQIYSETLRLSNKGWAYELGAQFVEIYNEQLFDLLCDTTADEKSQQVKMTRKQASSDAQITKPATKIEIRQGPDGSSFVSGCSITQVDSANSVSSLLTKAALNRRVASTDCNERSSRSHCVFTLFIKGKNSQTGESCNSMLNLIDLAGSERLNSSKSTGDRLKETQAINKSLSSLGDVIMALSNGEKHIPFRNSKLTHLLMPSLSAGNSKIMMFVCVAPDDLSSQETLCSLRFAAKVNNCHIGTAKRHN</sequence>
<feature type="region of interest" description="Disordered" evidence="9">
    <location>
        <begin position="106"/>
        <end position="166"/>
    </location>
</feature>
<dbReference type="InterPro" id="IPR001752">
    <property type="entry name" value="Kinesin_motor_dom"/>
</dbReference>
<feature type="coiled-coil region" evidence="8">
    <location>
        <begin position="258"/>
        <end position="380"/>
    </location>
</feature>
<dbReference type="OrthoDB" id="3176171at2759"/>
<feature type="compositionally biased region" description="Polar residues" evidence="9">
    <location>
        <begin position="137"/>
        <end position="166"/>
    </location>
</feature>
<keyword evidence="3 6" id="KW-0547">Nucleotide-binding</keyword>
<dbReference type="SMART" id="SM00129">
    <property type="entry name" value="KISc"/>
    <property type="match status" value="1"/>
</dbReference>
<evidence type="ECO:0000256" key="9">
    <source>
        <dbReference type="SAM" id="MobiDB-lite"/>
    </source>
</evidence>
<name>A0A1R1Y693_9FUNG</name>
<dbReference type="EMBL" id="LSSN01000761">
    <property type="protein sequence ID" value="OMJ22462.1"/>
    <property type="molecule type" value="Genomic_DNA"/>
</dbReference>
<keyword evidence="4 6" id="KW-0067">ATP-binding</keyword>
<dbReference type="InterPro" id="IPR027640">
    <property type="entry name" value="Kinesin-like_fam"/>
</dbReference>
<reference evidence="11 12" key="1">
    <citation type="submission" date="2017-01" db="EMBL/GenBank/DDBJ databases">
        <authorList>
            <person name="Mah S.A."/>
            <person name="Swanson W.J."/>
            <person name="Moy G.W."/>
            <person name="Vacquier V.D."/>
        </authorList>
    </citation>
    <scope>NUCLEOTIDE SEQUENCE [LARGE SCALE GENOMIC DNA]</scope>
    <source>
        <strain evidence="11 12">GSMNP</strain>
    </source>
</reference>